<feature type="compositionally biased region" description="Polar residues" evidence="1">
    <location>
        <begin position="155"/>
        <end position="164"/>
    </location>
</feature>
<protein>
    <recommendedName>
        <fullName evidence="4">DUF834 domain-containing protein</fullName>
    </recommendedName>
</protein>
<feature type="compositionally biased region" description="Polar residues" evidence="1">
    <location>
        <begin position="58"/>
        <end position="73"/>
    </location>
</feature>
<evidence type="ECO:0008006" key="4">
    <source>
        <dbReference type="Google" id="ProtNLM"/>
    </source>
</evidence>
<dbReference type="Gramene" id="ORGLA01G0247300.1">
    <property type="protein sequence ID" value="ORGLA01G0247300.1"/>
    <property type="gene ID" value="ORGLA01G0247300"/>
</dbReference>
<dbReference type="AlphaFoldDB" id="I1NRI3"/>
<reference evidence="2 3" key="2">
    <citation type="submission" date="2018-04" db="EMBL/GenBank/DDBJ databases">
        <title>OglaRS2 (Oryza glaberrima Reference Sequence Version 2).</title>
        <authorList>
            <person name="Zhang J."/>
            <person name="Kudrna D."/>
            <person name="Lee S."/>
            <person name="Talag J."/>
            <person name="Rajasekar S."/>
            <person name="Wing R.A."/>
        </authorList>
    </citation>
    <scope>NUCLEOTIDE SEQUENCE [LARGE SCALE GENOMIC DNA]</scope>
    <source>
        <strain evidence="2 3">cv. IRGC 96717</strain>
    </source>
</reference>
<dbReference type="HOGENOM" id="CLU_1621594_0_0_1"/>
<feature type="region of interest" description="Disordered" evidence="1">
    <location>
        <begin position="22"/>
        <end position="164"/>
    </location>
</feature>
<evidence type="ECO:0000313" key="2">
    <source>
        <dbReference type="EnsemblPlants" id="ORGLA01G0247300.1"/>
    </source>
</evidence>
<proteinExistence type="predicted"/>
<keyword evidence="3" id="KW-1185">Reference proteome</keyword>
<feature type="compositionally biased region" description="Basic and acidic residues" evidence="1">
    <location>
        <begin position="39"/>
        <end position="49"/>
    </location>
</feature>
<dbReference type="Proteomes" id="UP000007306">
    <property type="component" value="Chromosome 1"/>
</dbReference>
<organism evidence="2 3">
    <name type="scientific">Oryza glaberrima</name>
    <name type="common">African rice</name>
    <dbReference type="NCBI Taxonomy" id="4538"/>
    <lineage>
        <taxon>Eukaryota</taxon>
        <taxon>Viridiplantae</taxon>
        <taxon>Streptophyta</taxon>
        <taxon>Embryophyta</taxon>
        <taxon>Tracheophyta</taxon>
        <taxon>Spermatophyta</taxon>
        <taxon>Magnoliopsida</taxon>
        <taxon>Liliopsida</taxon>
        <taxon>Poales</taxon>
        <taxon>Poaceae</taxon>
        <taxon>BOP clade</taxon>
        <taxon>Oryzoideae</taxon>
        <taxon>Oryzeae</taxon>
        <taxon>Oryzinae</taxon>
        <taxon>Oryza</taxon>
    </lineage>
</organism>
<reference evidence="2" key="1">
    <citation type="submission" date="2015-06" db="UniProtKB">
        <authorList>
            <consortium name="EnsemblPlants"/>
        </authorList>
    </citation>
    <scope>IDENTIFICATION</scope>
</reference>
<name>I1NRI3_ORYGL</name>
<evidence type="ECO:0000256" key="1">
    <source>
        <dbReference type="SAM" id="MobiDB-lite"/>
    </source>
</evidence>
<sequence length="164" mass="16560">MGASAAAVMEDGGNWIEWAEEEKEKARAREPAPVTEMHPTSDERSRQARGEGGGTVTVARSTVWSPSTKTTGSMALGGGGNGGRHMDAPVQTFASEDARTQAAVTSSADAGAWRRRRSGLHGASSSGGGIEEGVGGARGPRAQAEDAAAPVSVFSAGTPNSPPG</sequence>
<evidence type="ECO:0000313" key="3">
    <source>
        <dbReference type="Proteomes" id="UP000007306"/>
    </source>
</evidence>
<feature type="compositionally biased region" description="Gly residues" evidence="1">
    <location>
        <begin position="125"/>
        <end position="138"/>
    </location>
</feature>
<accession>I1NRI3</accession>
<dbReference type="EnsemblPlants" id="ORGLA01G0247300.1">
    <property type="protein sequence ID" value="ORGLA01G0247300.1"/>
    <property type="gene ID" value="ORGLA01G0247300"/>
</dbReference>